<dbReference type="Proteomes" id="UP001205185">
    <property type="component" value="Unassembled WGS sequence"/>
</dbReference>
<sequence>MSQRETPPLPPALLAMGPIVYIGTAIWFVVAVVLTFADRGSIYMWTAWSGGGLGIIGALIMLWQRQAGKRGSKAAQRID</sequence>
<protein>
    <recommendedName>
        <fullName evidence="4">DUF2530 domain-containing protein</fullName>
    </recommendedName>
</protein>
<keyword evidence="1" id="KW-1133">Transmembrane helix</keyword>
<comment type="caution">
    <text evidence="2">The sequence shown here is derived from an EMBL/GenBank/DDBJ whole genome shotgun (WGS) entry which is preliminary data.</text>
</comment>
<organism evidence="2 3">
    <name type="scientific">Actinokineospora diospyrosa</name>
    <dbReference type="NCBI Taxonomy" id="103728"/>
    <lineage>
        <taxon>Bacteria</taxon>
        <taxon>Bacillati</taxon>
        <taxon>Actinomycetota</taxon>
        <taxon>Actinomycetes</taxon>
        <taxon>Pseudonocardiales</taxon>
        <taxon>Pseudonocardiaceae</taxon>
        <taxon>Actinokineospora</taxon>
    </lineage>
</organism>
<proteinExistence type="predicted"/>
<dbReference type="Pfam" id="PF10745">
    <property type="entry name" value="DUF2530"/>
    <property type="match status" value="1"/>
</dbReference>
<accession>A0ABT1IGQ9</accession>
<evidence type="ECO:0000313" key="3">
    <source>
        <dbReference type="Proteomes" id="UP001205185"/>
    </source>
</evidence>
<dbReference type="RefSeq" id="WP_253888782.1">
    <property type="nucleotide sequence ID" value="NZ_BAAAVB010000003.1"/>
</dbReference>
<gene>
    <name evidence="2" type="ORF">LV75_004334</name>
</gene>
<feature type="transmembrane region" description="Helical" evidence="1">
    <location>
        <begin position="12"/>
        <end position="36"/>
    </location>
</feature>
<evidence type="ECO:0008006" key="4">
    <source>
        <dbReference type="Google" id="ProtNLM"/>
    </source>
</evidence>
<evidence type="ECO:0000313" key="2">
    <source>
        <dbReference type="EMBL" id="MCP2271820.1"/>
    </source>
</evidence>
<keyword evidence="3" id="KW-1185">Reference proteome</keyword>
<dbReference type="InterPro" id="IPR019681">
    <property type="entry name" value="DUF2530"/>
</dbReference>
<keyword evidence="1" id="KW-0472">Membrane</keyword>
<keyword evidence="1" id="KW-0812">Transmembrane</keyword>
<evidence type="ECO:0000256" key="1">
    <source>
        <dbReference type="SAM" id="Phobius"/>
    </source>
</evidence>
<feature type="transmembrane region" description="Helical" evidence="1">
    <location>
        <begin position="42"/>
        <end position="63"/>
    </location>
</feature>
<reference evidence="2 3" key="1">
    <citation type="submission" date="2022-06" db="EMBL/GenBank/DDBJ databases">
        <title>Genomic Encyclopedia of Archaeal and Bacterial Type Strains, Phase II (KMG-II): from individual species to whole genera.</title>
        <authorList>
            <person name="Goeker M."/>
        </authorList>
    </citation>
    <scope>NUCLEOTIDE SEQUENCE [LARGE SCALE GENOMIC DNA]</scope>
    <source>
        <strain evidence="2 3">DSM 44255</strain>
    </source>
</reference>
<name>A0ABT1IGQ9_9PSEU</name>
<dbReference type="EMBL" id="JAMTCO010000010">
    <property type="protein sequence ID" value="MCP2271820.1"/>
    <property type="molecule type" value="Genomic_DNA"/>
</dbReference>